<evidence type="ECO:0000256" key="4">
    <source>
        <dbReference type="ARBA" id="ARBA00022692"/>
    </source>
</evidence>
<proteinExistence type="inferred from homology"/>
<dbReference type="EMBL" id="CP106738">
    <property type="protein sequence ID" value="UXX82526.1"/>
    <property type="molecule type" value="Genomic_DNA"/>
</dbReference>
<gene>
    <name evidence="9" type="ORF">N7U68_15705</name>
</gene>
<dbReference type="Proteomes" id="UP001064087">
    <property type="component" value="Chromosome"/>
</dbReference>
<evidence type="ECO:0000256" key="2">
    <source>
        <dbReference type="ARBA" id="ARBA00008163"/>
    </source>
</evidence>
<keyword evidence="5 8" id="KW-0732">Signal</keyword>
<keyword evidence="4" id="KW-0812">Transmembrane</keyword>
<evidence type="ECO:0000256" key="8">
    <source>
        <dbReference type="SAM" id="SignalP"/>
    </source>
</evidence>
<name>A0ABY6D8S5_9RHOB</name>
<evidence type="ECO:0000256" key="3">
    <source>
        <dbReference type="ARBA" id="ARBA00022452"/>
    </source>
</evidence>
<dbReference type="PANTHER" id="PTHR35093">
    <property type="entry name" value="OUTER MEMBRANE PROTEIN NMB0088-RELATED"/>
    <property type="match status" value="1"/>
</dbReference>
<sequence length="368" mass="38904">MKSSMLTASFALALTLNPAYAGNLDRTKTPIDIIFEQGSYAELSFGFAMPSVTGVDSLGNAISNVGADISAIGAGLKLQLSDHFSLAIIYDQPYGVDLEYGGNPATTLLGGTMAKAESDELKILFRYGITDRIAVYGGPRIVGADGNITLSGLAYGGLNGYNARFSSDQGLGYVLGAAYEIPEIAFRAALTYHSEVELNMQTTETFPGGAPAATGSTKSTLPQSVKLQVQSGVAQNTLLFGSIRWSEWSVFTLNPPSPAPNLASMVDAWTYEIGVGYRFSDKFSASVTYSYEDEEGNNLVSPLAPNFGNQSLTLGGKYQVTDQLSLAGGVKYTWLGDAFPVTNPPNTPRASFSNNDAISVGVKIGMSF</sequence>
<evidence type="ECO:0000256" key="6">
    <source>
        <dbReference type="ARBA" id="ARBA00023136"/>
    </source>
</evidence>
<evidence type="ECO:0000313" key="9">
    <source>
        <dbReference type="EMBL" id="UXX82526.1"/>
    </source>
</evidence>
<evidence type="ECO:0000256" key="7">
    <source>
        <dbReference type="ARBA" id="ARBA00023237"/>
    </source>
</evidence>
<dbReference type="PANTHER" id="PTHR35093:SF8">
    <property type="entry name" value="OUTER MEMBRANE PROTEIN NMB0088-RELATED"/>
    <property type="match status" value="1"/>
</dbReference>
<dbReference type="Gene3D" id="2.40.160.60">
    <property type="entry name" value="Outer membrane protein transport protein (OMPP1/FadL/TodX)"/>
    <property type="match status" value="1"/>
</dbReference>
<evidence type="ECO:0000313" key="10">
    <source>
        <dbReference type="Proteomes" id="UP001064087"/>
    </source>
</evidence>
<evidence type="ECO:0000256" key="5">
    <source>
        <dbReference type="ARBA" id="ARBA00022729"/>
    </source>
</evidence>
<accession>A0ABY6D8S5</accession>
<keyword evidence="10" id="KW-1185">Reference proteome</keyword>
<evidence type="ECO:0000256" key="1">
    <source>
        <dbReference type="ARBA" id="ARBA00004571"/>
    </source>
</evidence>
<feature type="chain" id="PRO_5045504505" evidence="8">
    <location>
        <begin position="22"/>
        <end position="368"/>
    </location>
</feature>
<dbReference type="RefSeq" id="WP_263047419.1">
    <property type="nucleotide sequence ID" value="NZ_CP106738.1"/>
</dbReference>
<keyword evidence="7" id="KW-0998">Cell outer membrane</keyword>
<reference evidence="9" key="1">
    <citation type="submission" date="2022-10" db="EMBL/GenBank/DDBJ databases">
        <title>Roseovarius pelagicus sp. nov., isolated from Arctic seawater.</title>
        <authorList>
            <person name="Hong Y.W."/>
            <person name="Hwang C.Y."/>
        </authorList>
    </citation>
    <scope>NUCLEOTIDE SEQUENCE</scope>
    <source>
        <strain evidence="9">HL-MP18</strain>
    </source>
</reference>
<feature type="signal peptide" evidence="8">
    <location>
        <begin position="1"/>
        <end position="21"/>
    </location>
</feature>
<keyword evidence="3" id="KW-1134">Transmembrane beta strand</keyword>
<comment type="subcellular location">
    <subcellularLocation>
        <location evidence="1">Cell outer membrane</location>
        <topology evidence="1">Multi-pass membrane protein</topology>
    </subcellularLocation>
</comment>
<dbReference type="Pfam" id="PF03349">
    <property type="entry name" value="Toluene_X"/>
    <property type="match status" value="1"/>
</dbReference>
<comment type="similarity">
    <text evidence="2">Belongs to the OmpP1/FadL family.</text>
</comment>
<keyword evidence="6" id="KW-0472">Membrane</keyword>
<dbReference type="InterPro" id="IPR005017">
    <property type="entry name" value="OMPP1/FadL/TodX"/>
</dbReference>
<dbReference type="SUPFAM" id="SSF56935">
    <property type="entry name" value="Porins"/>
    <property type="match status" value="1"/>
</dbReference>
<protein>
    <submittedName>
        <fullName evidence="9">Outer membrane protein transport protein</fullName>
    </submittedName>
</protein>
<organism evidence="9 10">
    <name type="scientific">Roseovarius pelagicus</name>
    <dbReference type="NCBI Taxonomy" id="2980108"/>
    <lineage>
        <taxon>Bacteria</taxon>
        <taxon>Pseudomonadati</taxon>
        <taxon>Pseudomonadota</taxon>
        <taxon>Alphaproteobacteria</taxon>
        <taxon>Rhodobacterales</taxon>
        <taxon>Roseobacteraceae</taxon>
        <taxon>Roseovarius</taxon>
    </lineage>
</organism>